<dbReference type="AlphaFoldDB" id="A0A0D8XPK5"/>
<dbReference type="Proteomes" id="UP000053766">
    <property type="component" value="Unassembled WGS sequence"/>
</dbReference>
<feature type="compositionally biased region" description="Basic and acidic residues" evidence="1">
    <location>
        <begin position="26"/>
        <end position="44"/>
    </location>
</feature>
<reference evidence="2 3" key="1">
    <citation type="submission" date="2013-11" db="EMBL/GenBank/DDBJ databases">
        <title>Draft genome of the bovine lungworm Dictyocaulus viviparus.</title>
        <authorList>
            <person name="Mitreva M."/>
        </authorList>
    </citation>
    <scope>NUCLEOTIDE SEQUENCE [LARGE SCALE GENOMIC DNA]</scope>
    <source>
        <strain evidence="2 3">HannoverDv2000</strain>
    </source>
</reference>
<feature type="compositionally biased region" description="Basic and acidic residues" evidence="1">
    <location>
        <begin position="143"/>
        <end position="153"/>
    </location>
</feature>
<sequence length="207" mass="23833">MRRLSERRSRREIERELRILGAFIEPRNKNSAREKNQFEENKIDENDENSVYERSEEDDGEMALDDTIGENCNVGEINVKSSTEASSKNEDINSPSESTERRVPKNMTTVNKGVDFEMKNKQTSSSLPSFSSENKKLQSSPVDDLRNREEVHSSIESAHNRKRILSTSDDDDFEFDSVNDETPPHQSPSFSKKNKRKRIVLSDSEED</sequence>
<feature type="compositionally biased region" description="Acidic residues" evidence="1">
    <location>
        <begin position="168"/>
        <end position="179"/>
    </location>
</feature>
<feature type="compositionally biased region" description="Polar residues" evidence="1">
    <location>
        <begin position="79"/>
        <end position="97"/>
    </location>
</feature>
<organism evidence="2 3">
    <name type="scientific">Dictyocaulus viviparus</name>
    <name type="common">Bovine lungworm</name>
    <dbReference type="NCBI Taxonomy" id="29172"/>
    <lineage>
        <taxon>Eukaryota</taxon>
        <taxon>Metazoa</taxon>
        <taxon>Ecdysozoa</taxon>
        <taxon>Nematoda</taxon>
        <taxon>Chromadorea</taxon>
        <taxon>Rhabditida</taxon>
        <taxon>Rhabditina</taxon>
        <taxon>Rhabditomorpha</taxon>
        <taxon>Strongyloidea</taxon>
        <taxon>Metastrongylidae</taxon>
        <taxon>Dictyocaulus</taxon>
    </lineage>
</organism>
<accession>A0A0D8XPK5</accession>
<dbReference type="EMBL" id="KN716351">
    <property type="protein sequence ID" value="KJH46475.1"/>
    <property type="molecule type" value="Genomic_DNA"/>
</dbReference>
<name>A0A0D8XPK5_DICVI</name>
<evidence type="ECO:0000256" key="1">
    <source>
        <dbReference type="SAM" id="MobiDB-lite"/>
    </source>
</evidence>
<evidence type="ECO:0000313" key="3">
    <source>
        <dbReference type="Proteomes" id="UP000053766"/>
    </source>
</evidence>
<feature type="region of interest" description="Disordered" evidence="1">
    <location>
        <begin position="26"/>
        <end position="207"/>
    </location>
</feature>
<feature type="compositionally biased region" description="Acidic residues" evidence="1">
    <location>
        <begin position="45"/>
        <end position="68"/>
    </location>
</feature>
<protein>
    <submittedName>
        <fullName evidence="2">Uncharacterized protein</fullName>
    </submittedName>
</protein>
<proteinExistence type="predicted"/>
<feature type="compositionally biased region" description="Polar residues" evidence="1">
    <location>
        <begin position="121"/>
        <end position="141"/>
    </location>
</feature>
<reference evidence="3" key="2">
    <citation type="journal article" date="2016" name="Sci. Rep.">
        <title>Dictyocaulus viviparus genome, variome and transcriptome elucidate lungworm biology and support future intervention.</title>
        <authorList>
            <person name="McNulty S.N."/>
            <person name="Strube C."/>
            <person name="Rosa B.A."/>
            <person name="Martin J.C."/>
            <person name="Tyagi R."/>
            <person name="Choi Y.J."/>
            <person name="Wang Q."/>
            <person name="Hallsworth Pepin K."/>
            <person name="Zhang X."/>
            <person name="Ozersky P."/>
            <person name="Wilson R.K."/>
            <person name="Sternberg P.W."/>
            <person name="Gasser R.B."/>
            <person name="Mitreva M."/>
        </authorList>
    </citation>
    <scope>NUCLEOTIDE SEQUENCE [LARGE SCALE GENOMIC DNA]</scope>
    <source>
        <strain evidence="3">HannoverDv2000</strain>
    </source>
</reference>
<keyword evidence="3" id="KW-1185">Reference proteome</keyword>
<gene>
    <name evidence="2" type="ORF">DICVIV_07470</name>
</gene>
<evidence type="ECO:0000313" key="2">
    <source>
        <dbReference type="EMBL" id="KJH46475.1"/>
    </source>
</evidence>